<dbReference type="RefSeq" id="XP_029761727.1">
    <property type="nucleotide sequence ID" value="XM_029899314.1"/>
</dbReference>
<dbReference type="AlphaFoldDB" id="A0A074XJ36"/>
<evidence type="ECO:0000313" key="2">
    <source>
        <dbReference type="EMBL" id="KEQ85540.1"/>
    </source>
</evidence>
<protein>
    <submittedName>
        <fullName evidence="2">Uncharacterized protein</fullName>
    </submittedName>
</protein>
<accession>A0A074XJ36</accession>
<sequence>MLSCFRCFLLSLDVDAMSVESRRKQRIMYAHATRAVRGAGEVSLSLVDPGFDDKKCVSLVALGETVCRCSQDSSGRDKEARKQF</sequence>
<keyword evidence="3" id="KW-1185">Reference proteome</keyword>
<feature type="signal peptide" evidence="1">
    <location>
        <begin position="1"/>
        <end position="16"/>
    </location>
</feature>
<dbReference type="Proteomes" id="UP000030706">
    <property type="component" value="Unassembled WGS sequence"/>
</dbReference>
<dbReference type="EMBL" id="KL584980">
    <property type="protein sequence ID" value="KEQ85540.1"/>
    <property type="molecule type" value="Genomic_DNA"/>
</dbReference>
<name>A0A074XJ36_AURPU</name>
<evidence type="ECO:0000256" key="1">
    <source>
        <dbReference type="SAM" id="SignalP"/>
    </source>
</evidence>
<gene>
    <name evidence="2" type="ORF">M438DRAFT_197522</name>
</gene>
<feature type="chain" id="PRO_5001702454" evidence="1">
    <location>
        <begin position="17"/>
        <end position="84"/>
    </location>
</feature>
<dbReference type="HOGENOM" id="CLU_2527080_0_0_1"/>
<organism evidence="2 3">
    <name type="scientific">Aureobasidium pullulans EXF-150</name>
    <dbReference type="NCBI Taxonomy" id="1043002"/>
    <lineage>
        <taxon>Eukaryota</taxon>
        <taxon>Fungi</taxon>
        <taxon>Dikarya</taxon>
        <taxon>Ascomycota</taxon>
        <taxon>Pezizomycotina</taxon>
        <taxon>Dothideomycetes</taxon>
        <taxon>Dothideomycetidae</taxon>
        <taxon>Dothideales</taxon>
        <taxon>Saccotheciaceae</taxon>
        <taxon>Aureobasidium</taxon>
    </lineage>
</organism>
<keyword evidence="1" id="KW-0732">Signal</keyword>
<evidence type="ECO:0000313" key="3">
    <source>
        <dbReference type="Proteomes" id="UP000030706"/>
    </source>
</evidence>
<dbReference type="GeneID" id="40741620"/>
<proteinExistence type="predicted"/>
<reference evidence="2 3" key="1">
    <citation type="journal article" date="2014" name="BMC Genomics">
        <title>Genome sequencing of four Aureobasidium pullulans varieties: biotechnological potential, stress tolerance, and description of new species.</title>
        <authorList>
            <person name="Gostin Ar C."/>
            <person name="Ohm R.A."/>
            <person name="Kogej T."/>
            <person name="Sonjak S."/>
            <person name="Turk M."/>
            <person name="Zajc J."/>
            <person name="Zalar P."/>
            <person name="Grube M."/>
            <person name="Sun H."/>
            <person name="Han J."/>
            <person name="Sharma A."/>
            <person name="Chiniquy J."/>
            <person name="Ngan C.Y."/>
            <person name="Lipzen A."/>
            <person name="Barry K."/>
            <person name="Grigoriev I.V."/>
            <person name="Gunde-Cimerman N."/>
        </authorList>
    </citation>
    <scope>NUCLEOTIDE SEQUENCE [LARGE SCALE GENOMIC DNA]</scope>
    <source>
        <strain evidence="2 3">EXF-150</strain>
    </source>
</reference>